<dbReference type="EMBL" id="BHVP01000113">
    <property type="protein sequence ID" value="GCA77115.1"/>
    <property type="molecule type" value="Genomic_DNA"/>
</dbReference>
<organism evidence="1 2">
    <name type="scientific">Microcystis aeruginosa NIES-2520</name>
    <dbReference type="NCBI Taxonomy" id="2303982"/>
    <lineage>
        <taxon>Bacteria</taxon>
        <taxon>Bacillati</taxon>
        <taxon>Cyanobacteriota</taxon>
        <taxon>Cyanophyceae</taxon>
        <taxon>Oscillatoriophycideae</taxon>
        <taxon>Chroococcales</taxon>
        <taxon>Microcystaceae</taxon>
        <taxon>Microcystis</taxon>
    </lineage>
</organism>
<dbReference type="AlphaFoldDB" id="A0A5A5RQ78"/>
<dbReference type="Proteomes" id="UP000324917">
    <property type="component" value="Unassembled WGS sequence"/>
</dbReference>
<comment type="caution">
    <text evidence="1">The sequence shown here is derived from an EMBL/GenBank/DDBJ whole genome shotgun (WGS) entry which is preliminary data.</text>
</comment>
<evidence type="ECO:0000313" key="2">
    <source>
        <dbReference type="Proteomes" id="UP000324917"/>
    </source>
</evidence>
<sequence length="114" mass="13141">MVIPKSLHHIVRQRARFQCEYCHYPELLSDALTLFLHWRKSCYIMGCGSSLLGMIRSGGINRSNVFLCKGFILYNPLHCITQTEEPKLLKVELFLDRLEEITDQASDGIEKAKL</sequence>
<proteinExistence type="predicted"/>
<evidence type="ECO:0000313" key="1">
    <source>
        <dbReference type="EMBL" id="GCA77115.1"/>
    </source>
</evidence>
<reference evidence="1 2" key="1">
    <citation type="submission" date="2018-09" db="EMBL/GenBank/DDBJ databases">
        <title>Evolutionary history of phycoerythrin pigmentation in the water bloom-forming cyanobacterium Microcystis aeruginosa.</title>
        <authorList>
            <person name="Tanabe Y."/>
            <person name="Tanabe Y."/>
            <person name="Yamaguchi H."/>
        </authorList>
    </citation>
    <scope>NUCLEOTIDE SEQUENCE [LARGE SCALE GENOMIC DNA]</scope>
    <source>
        <strain evidence="1 2">NIES-2520</strain>
    </source>
</reference>
<protein>
    <submittedName>
        <fullName evidence="1">Uncharacterized protein</fullName>
    </submittedName>
</protein>
<name>A0A5A5RQ78_MICAE</name>
<gene>
    <name evidence="1" type="ORF">MiTe_03968</name>
</gene>
<accession>A0A5A5RQ78</accession>